<evidence type="ECO:0000313" key="1">
    <source>
        <dbReference type="EMBL" id="GHF79059.1"/>
    </source>
</evidence>
<sequence length="227" mass="25345">MQNVVETKKLITQSKADTMSFDLDVCAIGDGVKRAEIEAFIKAGYKKSFNADISVTMPNLLYIEDNALKAALGMRGFGQEFFIQQYLDLPVTDYLQIENEKVKAEQLVEIGSLYSNSNRFTIPLFMVTAVTSFLLGKHFLLLCGTEHVLDLLAKSGVAYQKLANADATKLTNKSDDWGSYYLTNPQVVAVNLNNVMKVIANNRFYHKLLHRLSDKIDNACSKMAGKL</sequence>
<organism evidence="1 2">
    <name type="scientific">Thalassotalea marina</name>
    <dbReference type="NCBI Taxonomy" id="1673741"/>
    <lineage>
        <taxon>Bacteria</taxon>
        <taxon>Pseudomonadati</taxon>
        <taxon>Pseudomonadota</taxon>
        <taxon>Gammaproteobacteria</taxon>
        <taxon>Alteromonadales</taxon>
        <taxon>Colwelliaceae</taxon>
        <taxon>Thalassotalea</taxon>
    </lineage>
</organism>
<evidence type="ECO:0008006" key="3">
    <source>
        <dbReference type="Google" id="ProtNLM"/>
    </source>
</evidence>
<dbReference type="AlphaFoldDB" id="A0A919EG74"/>
<dbReference type="RefSeq" id="WP_189766924.1">
    <property type="nucleotide sequence ID" value="NZ_BNCK01000001.1"/>
</dbReference>
<reference evidence="1" key="1">
    <citation type="journal article" date="2014" name="Int. J. Syst. Evol. Microbiol.">
        <title>Complete genome sequence of Corynebacterium casei LMG S-19264T (=DSM 44701T), isolated from a smear-ripened cheese.</title>
        <authorList>
            <consortium name="US DOE Joint Genome Institute (JGI-PGF)"/>
            <person name="Walter F."/>
            <person name="Albersmeier A."/>
            <person name="Kalinowski J."/>
            <person name="Ruckert C."/>
        </authorList>
    </citation>
    <scope>NUCLEOTIDE SEQUENCE</scope>
    <source>
        <strain evidence="1">KCTC 42731</strain>
    </source>
</reference>
<name>A0A919EG74_9GAMM</name>
<proteinExistence type="predicted"/>
<dbReference type="EMBL" id="BNCK01000001">
    <property type="protein sequence ID" value="GHF79059.1"/>
    <property type="molecule type" value="Genomic_DNA"/>
</dbReference>
<dbReference type="Proteomes" id="UP000623842">
    <property type="component" value="Unassembled WGS sequence"/>
</dbReference>
<comment type="caution">
    <text evidence="1">The sequence shown here is derived from an EMBL/GenBank/DDBJ whole genome shotgun (WGS) entry which is preliminary data.</text>
</comment>
<keyword evidence="2" id="KW-1185">Reference proteome</keyword>
<evidence type="ECO:0000313" key="2">
    <source>
        <dbReference type="Proteomes" id="UP000623842"/>
    </source>
</evidence>
<gene>
    <name evidence="1" type="ORF">GCM10017161_02760</name>
</gene>
<reference evidence="1" key="2">
    <citation type="submission" date="2020-09" db="EMBL/GenBank/DDBJ databases">
        <authorList>
            <person name="Sun Q."/>
            <person name="Kim S."/>
        </authorList>
    </citation>
    <scope>NUCLEOTIDE SEQUENCE</scope>
    <source>
        <strain evidence="1">KCTC 42731</strain>
    </source>
</reference>
<accession>A0A919EG74</accession>
<dbReference type="Pfam" id="PF12261">
    <property type="entry name" value="T_hemolysin"/>
    <property type="match status" value="1"/>
</dbReference>
<dbReference type="InterPro" id="IPR022050">
    <property type="entry name" value="T_hemolysin"/>
</dbReference>
<protein>
    <recommendedName>
        <fullName evidence="3">Thermostable hemolysin</fullName>
    </recommendedName>
</protein>